<proteinExistence type="inferred from homology"/>
<comment type="subcellular location">
    <subcellularLocation>
        <location evidence="1 8">Cell membrane</location>
        <topology evidence="1 8">Multi-pass membrane protein</topology>
    </subcellularLocation>
</comment>
<dbReference type="Pfam" id="PF01925">
    <property type="entry name" value="TauE"/>
    <property type="match status" value="1"/>
</dbReference>
<organism evidence="9 10">
    <name type="scientific">Cupriavidus agavae</name>
    <dbReference type="NCBI Taxonomy" id="1001822"/>
    <lineage>
        <taxon>Bacteria</taxon>
        <taxon>Pseudomonadati</taxon>
        <taxon>Pseudomonadota</taxon>
        <taxon>Betaproteobacteria</taxon>
        <taxon>Burkholderiales</taxon>
        <taxon>Burkholderiaceae</taxon>
        <taxon>Cupriavidus</taxon>
    </lineage>
</organism>
<sequence>MTMAMAMDLTGFSVCVAVFTGALVQGTTGMGFALIVVPVLALAAPAMLPGALLLAMLPLNAYVAWRERHAIDVRGAGWISAGRVAGTFGGLWVLVAMPMAWLNMLVGGSTIAAAVVSLAAPAFTPGRLTFASTGLITGVTETATGVGGPPLALAYQHAPVATLRATVALCFLFGEVISLVVLALGDRLGTTQVLYALGLLPVLAAGMVASHLVHRRINQRMLRMGVLVFALVSGAVVLLRS</sequence>
<feature type="transmembrane region" description="Helical" evidence="8">
    <location>
        <begin position="101"/>
        <end position="123"/>
    </location>
</feature>
<name>A0A4Q7RS76_9BURK</name>
<evidence type="ECO:0000256" key="8">
    <source>
        <dbReference type="RuleBase" id="RU363041"/>
    </source>
</evidence>
<dbReference type="GO" id="GO:0005886">
    <property type="term" value="C:plasma membrane"/>
    <property type="evidence" value="ECO:0007669"/>
    <property type="project" value="UniProtKB-SubCell"/>
</dbReference>
<keyword evidence="4 8" id="KW-1003">Cell membrane</keyword>
<evidence type="ECO:0000313" key="10">
    <source>
        <dbReference type="Proteomes" id="UP000291078"/>
    </source>
</evidence>
<comment type="similarity">
    <text evidence="2 8">Belongs to the 4-toluene sulfonate uptake permease (TSUP) (TC 2.A.102) family.</text>
</comment>
<evidence type="ECO:0000256" key="5">
    <source>
        <dbReference type="ARBA" id="ARBA00022692"/>
    </source>
</evidence>
<dbReference type="Proteomes" id="UP000291078">
    <property type="component" value="Unassembled WGS sequence"/>
</dbReference>
<dbReference type="InterPro" id="IPR002781">
    <property type="entry name" value="TM_pro_TauE-like"/>
</dbReference>
<dbReference type="PANTHER" id="PTHR30269:SF37">
    <property type="entry name" value="MEMBRANE TRANSPORTER PROTEIN"/>
    <property type="match status" value="1"/>
</dbReference>
<reference evidence="9 10" key="1">
    <citation type="journal article" date="2015" name="Stand. Genomic Sci.">
        <title>Genomic Encyclopedia of Bacterial and Archaeal Type Strains, Phase III: the genomes of soil and plant-associated and newly described type strains.</title>
        <authorList>
            <person name="Whitman W.B."/>
            <person name="Woyke T."/>
            <person name="Klenk H.P."/>
            <person name="Zhou Y."/>
            <person name="Lilburn T.G."/>
            <person name="Beck B.J."/>
            <person name="De Vos P."/>
            <person name="Vandamme P."/>
            <person name="Eisen J.A."/>
            <person name="Garrity G."/>
            <person name="Hugenholtz P."/>
            <person name="Kyrpides N.C."/>
        </authorList>
    </citation>
    <scope>NUCLEOTIDE SEQUENCE [LARGE SCALE GENOMIC DNA]</scope>
    <source>
        <strain evidence="9 10">ASC-9842</strain>
    </source>
</reference>
<evidence type="ECO:0000256" key="1">
    <source>
        <dbReference type="ARBA" id="ARBA00004651"/>
    </source>
</evidence>
<evidence type="ECO:0000256" key="4">
    <source>
        <dbReference type="ARBA" id="ARBA00022475"/>
    </source>
</evidence>
<dbReference type="InterPro" id="IPR052017">
    <property type="entry name" value="TSUP"/>
</dbReference>
<keyword evidence="10" id="KW-1185">Reference proteome</keyword>
<keyword evidence="3" id="KW-0813">Transport</keyword>
<feature type="transmembrane region" description="Helical" evidence="8">
    <location>
        <begin position="75"/>
        <end position="95"/>
    </location>
</feature>
<feature type="transmembrane region" description="Helical" evidence="8">
    <location>
        <begin position="191"/>
        <end position="209"/>
    </location>
</feature>
<keyword evidence="6 8" id="KW-1133">Transmembrane helix</keyword>
<feature type="transmembrane region" description="Helical" evidence="8">
    <location>
        <begin position="165"/>
        <end position="185"/>
    </location>
</feature>
<comment type="caution">
    <text evidence="9">The sequence shown here is derived from an EMBL/GenBank/DDBJ whole genome shotgun (WGS) entry which is preliminary data.</text>
</comment>
<evidence type="ECO:0000256" key="3">
    <source>
        <dbReference type="ARBA" id="ARBA00022448"/>
    </source>
</evidence>
<dbReference type="EMBL" id="SGXM01000005">
    <property type="protein sequence ID" value="RZT36483.1"/>
    <property type="molecule type" value="Genomic_DNA"/>
</dbReference>
<evidence type="ECO:0000256" key="7">
    <source>
        <dbReference type="ARBA" id="ARBA00023136"/>
    </source>
</evidence>
<feature type="transmembrane region" description="Helical" evidence="8">
    <location>
        <begin position="221"/>
        <end position="239"/>
    </location>
</feature>
<accession>A0A4Q7RS76</accession>
<gene>
    <name evidence="9" type="ORF">EV147_3804</name>
</gene>
<keyword evidence="5 8" id="KW-0812">Transmembrane</keyword>
<evidence type="ECO:0000256" key="6">
    <source>
        <dbReference type="ARBA" id="ARBA00022989"/>
    </source>
</evidence>
<dbReference type="PANTHER" id="PTHR30269">
    <property type="entry name" value="TRANSMEMBRANE PROTEIN YFCA"/>
    <property type="match status" value="1"/>
</dbReference>
<evidence type="ECO:0000256" key="2">
    <source>
        <dbReference type="ARBA" id="ARBA00009142"/>
    </source>
</evidence>
<protein>
    <recommendedName>
        <fullName evidence="8">Probable membrane transporter protein</fullName>
    </recommendedName>
</protein>
<feature type="transmembrane region" description="Helical" evidence="8">
    <location>
        <begin position="34"/>
        <end position="63"/>
    </location>
</feature>
<keyword evidence="7 8" id="KW-0472">Membrane</keyword>
<dbReference type="AlphaFoldDB" id="A0A4Q7RS76"/>
<evidence type="ECO:0000313" key="9">
    <source>
        <dbReference type="EMBL" id="RZT36483.1"/>
    </source>
</evidence>